<dbReference type="Proteomes" id="UP000224896">
    <property type="component" value="Segment"/>
</dbReference>
<proteinExistence type="predicted"/>
<reference evidence="2" key="1">
    <citation type="submission" date="2017-02" db="EMBL/GenBank/DDBJ databases">
        <authorList>
            <person name="Lucas-Elio P."/>
            <person name="Silas S."/>
            <person name="Fire A.Z."/>
            <person name="Sanchez-Amat A."/>
        </authorList>
    </citation>
    <scope>NUCLEOTIDE SEQUENCE [LARGE SCALE GENOMIC DNA]</scope>
</reference>
<name>A0A1W5S465_9CAUD</name>
<keyword evidence="2" id="KW-1185">Reference proteome</keyword>
<dbReference type="GeneID" id="54980152"/>
<protein>
    <submittedName>
        <fullName evidence="1">Uncharacterized protein</fullName>
    </submittedName>
</protein>
<sequence length="157" mass="17879">MTISEVNMLERPEPEGKKELLESLRGLSKAMENSQQRVLAMHKWYEPNLKHPQGYAACVIGEYVVQSEGEIPRSTLNIKSEKQAEYFDYLCDITLGSTNLSKSIYAVGCKSRHRNAKLSSLFTEEELQGFEHLNSYDPSPEEAKTYIDACITEVERL</sequence>
<evidence type="ECO:0000313" key="2">
    <source>
        <dbReference type="Proteomes" id="UP000224896"/>
    </source>
</evidence>
<dbReference type="EMBL" id="KY626176">
    <property type="protein sequence ID" value="ARB11228.1"/>
    <property type="molecule type" value="Genomic_DNA"/>
</dbReference>
<accession>A0A1W5S465</accession>
<organism evidence="1 2">
    <name type="scientific">Marinomonas phage CPP1m</name>
    <dbReference type="NCBI Taxonomy" id="1965370"/>
    <lineage>
        <taxon>Viruses</taxon>
        <taxon>Duplodnaviria</taxon>
        <taxon>Heunggongvirae</taxon>
        <taxon>Uroviricota</taxon>
        <taxon>Caudoviricetes</taxon>
        <taxon>Autographivirales</taxon>
        <taxon>Autosignataviridae</taxon>
        <taxon>Colwellvirinae</taxon>
        <taxon>Murciavirus</taxon>
        <taxon>Murciavirus CPP1m</taxon>
    </lineage>
</organism>
<dbReference type="RefSeq" id="YP_009789998.1">
    <property type="nucleotide sequence ID" value="NC_047821.1"/>
</dbReference>
<evidence type="ECO:0000313" key="1">
    <source>
        <dbReference type="EMBL" id="ARB11228.1"/>
    </source>
</evidence>
<dbReference type="KEGG" id="vg:54980152"/>